<proteinExistence type="predicted"/>
<accession>A0A1T4W019</accession>
<dbReference type="EMBL" id="FUXU01000131">
    <property type="protein sequence ID" value="SKA70610.1"/>
    <property type="molecule type" value="Genomic_DNA"/>
</dbReference>
<reference evidence="2" key="1">
    <citation type="submission" date="2017-02" db="EMBL/GenBank/DDBJ databases">
        <authorList>
            <person name="Varghese N."/>
            <person name="Submissions S."/>
        </authorList>
    </citation>
    <scope>NUCLEOTIDE SEQUENCE [LARGE SCALE GENOMIC DNA]</scope>
    <source>
        <strain evidence="2">DSM 22720</strain>
    </source>
</reference>
<sequence>MSSFEEAVQATLTMLNHRITELSDCDVMTDAQQEYINELIER</sequence>
<dbReference type="AlphaFoldDB" id="A0A1T4W019"/>
<name>A0A1T4W019_9GAMM</name>
<dbReference type="Proteomes" id="UP000190162">
    <property type="component" value="Unassembled WGS sequence"/>
</dbReference>
<protein>
    <submittedName>
        <fullName evidence="1">Uncharacterized protein</fullName>
    </submittedName>
</protein>
<organism evidence="1 2">
    <name type="scientific">Enterovibrio nigricans DSM 22720</name>
    <dbReference type="NCBI Taxonomy" id="1121868"/>
    <lineage>
        <taxon>Bacteria</taxon>
        <taxon>Pseudomonadati</taxon>
        <taxon>Pseudomonadota</taxon>
        <taxon>Gammaproteobacteria</taxon>
        <taxon>Vibrionales</taxon>
        <taxon>Vibrionaceae</taxon>
        <taxon>Enterovibrio</taxon>
    </lineage>
</organism>
<gene>
    <name evidence="1" type="ORF">SAMN02745132_04589</name>
</gene>
<evidence type="ECO:0000313" key="2">
    <source>
        <dbReference type="Proteomes" id="UP000190162"/>
    </source>
</evidence>
<keyword evidence="2" id="KW-1185">Reference proteome</keyword>
<evidence type="ECO:0000313" key="1">
    <source>
        <dbReference type="EMBL" id="SKA70610.1"/>
    </source>
</evidence>